<organism evidence="2 3">
    <name type="scientific">Romboutsia timonensis</name>
    <dbReference type="NCBI Taxonomy" id="1776391"/>
    <lineage>
        <taxon>Bacteria</taxon>
        <taxon>Bacillati</taxon>
        <taxon>Bacillota</taxon>
        <taxon>Clostridia</taxon>
        <taxon>Peptostreptococcales</taxon>
        <taxon>Peptostreptococcaceae</taxon>
        <taxon>Romboutsia</taxon>
    </lineage>
</organism>
<name>A0A921T005_9FIRM</name>
<dbReference type="EMBL" id="DYUB01000253">
    <property type="protein sequence ID" value="HJG97058.1"/>
    <property type="molecule type" value="Genomic_DNA"/>
</dbReference>
<keyword evidence="1" id="KW-0472">Membrane</keyword>
<reference evidence="2" key="2">
    <citation type="submission" date="2021-09" db="EMBL/GenBank/DDBJ databases">
        <authorList>
            <person name="Gilroy R."/>
        </authorList>
    </citation>
    <scope>NUCLEOTIDE SEQUENCE</scope>
    <source>
        <strain evidence="2">1277</strain>
    </source>
</reference>
<keyword evidence="1" id="KW-1133">Transmembrane helix</keyword>
<dbReference type="AlphaFoldDB" id="A0A921T005"/>
<evidence type="ECO:0000256" key="1">
    <source>
        <dbReference type="SAM" id="Phobius"/>
    </source>
</evidence>
<protein>
    <submittedName>
        <fullName evidence="2">Uncharacterized protein</fullName>
    </submittedName>
</protein>
<dbReference type="Proteomes" id="UP000776700">
    <property type="component" value="Unassembled WGS sequence"/>
</dbReference>
<reference evidence="2" key="1">
    <citation type="journal article" date="2021" name="PeerJ">
        <title>Extensive microbial diversity within the chicken gut microbiome revealed by metagenomics and culture.</title>
        <authorList>
            <person name="Gilroy R."/>
            <person name="Ravi A."/>
            <person name="Getino M."/>
            <person name="Pursley I."/>
            <person name="Horton D.L."/>
            <person name="Alikhan N.F."/>
            <person name="Baker D."/>
            <person name="Gharbi K."/>
            <person name="Hall N."/>
            <person name="Watson M."/>
            <person name="Adriaenssens E.M."/>
            <person name="Foster-Nyarko E."/>
            <person name="Jarju S."/>
            <person name="Secka A."/>
            <person name="Antonio M."/>
            <person name="Oren A."/>
            <person name="Chaudhuri R.R."/>
            <person name="La Ragione R."/>
            <person name="Hildebrand F."/>
            <person name="Pallen M.J."/>
        </authorList>
    </citation>
    <scope>NUCLEOTIDE SEQUENCE</scope>
    <source>
        <strain evidence="2">1277</strain>
    </source>
</reference>
<feature type="non-terminal residue" evidence="2">
    <location>
        <position position="1"/>
    </location>
</feature>
<keyword evidence="1" id="KW-0812">Transmembrane</keyword>
<evidence type="ECO:0000313" key="3">
    <source>
        <dbReference type="Proteomes" id="UP000776700"/>
    </source>
</evidence>
<gene>
    <name evidence="2" type="ORF">K8V90_08170</name>
</gene>
<proteinExistence type="predicted"/>
<sequence length="162" mass="18881">ENHVSKYKFKTNQDGIIDFKVIPYPKYKKVLSKGHKFVNFKNLSIILLIISIGCTYFFLTNKRLSYLIDKKEYNSVTTSDNNAISNSDFNNYSKIIESNINTLISLNYEHNIKTESMHKNGSYLYAHGVILSNKDNNLYFDIILKNNKPHSLIINDIEYIQK</sequence>
<comment type="caution">
    <text evidence="2">The sequence shown here is derived from an EMBL/GenBank/DDBJ whole genome shotgun (WGS) entry which is preliminary data.</text>
</comment>
<evidence type="ECO:0000313" key="2">
    <source>
        <dbReference type="EMBL" id="HJG97058.1"/>
    </source>
</evidence>
<accession>A0A921T005</accession>
<feature type="transmembrane region" description="Helical" evidence="1">
    <location>
        <begin position="40"/>
        <end position="59"/>
    </location>
</feature>